<evidence type="ECO:0000259" key="9">
    <source>
        <dbReference type="PROSITE" id="PS50157"/>
    </source>
</evidence>
<dbReference type="Proteomes" id="UP000887566">
    <property type="component" value="Unplaced"/>
</dbReference>
<proteinExistence type="predicted"/>
<feature type="domain" description="C2H2-type" evidence="9">
    <location>
        <begin position="243"/>
        <end position="271"/>
    </location>
</feature>
<dbReference type="Pfam" id="PF00096">
    <property type="entry name" value="zf-C2H2"/>
    <property type="match status" value="1"/>
</dbReference>
<organism evidence="10 11">
    <name type="scientific">Plectus sambesii</name>
    <dbReference type="NCBI Taxonomy" id="2011161"/>
    <lineage>
        <taxon>Eukaryota</taxon>
        <taxon>Metazoa</taxon>
        <taxon>Ecdysozoa</taxon>
        <taxon>Nematoda</taxon>
        <taxon>Chromadorea</taxon>
        <taxon>Plectida</taxon>
        <taxon>Plectina</taxon>
        <taxon>Plectoidea</taxon>
        <taxon>Plectidae</taxon>
        <taxon>Plectus</taxon>
    </lineage>
</organism>
<evidence type="ECO:0000256" key="4">
    <source>
        <dbReference type="ARBA" id="ARBA00022771"/>
    </source>
</evidence>
<keyword evidence="2" id="KW-0479">Metal-binding</keyword>
<evidence type="ECO:0000256" key="1">
    <source>
        <dbReference type="ARBA" id="ARBA00004123"/>
    </source>
</evidence>
<keyword evidence="10" id="KW-1185">Reference proteome</keyword>
<evidence type="ECO:0000256" key="6">
    <source>
        <dbReference type="ARBA" id="ARBA00023242"/>
    </source>
</evidence>
<dbReference type="PROSITE" id="PS00028">
    <property type="entry name" value="ZINC_FINGER_C2H2_1"/>
    <property type="match status" value="4"/>
</dbReference>
<keyword evidence="3" id="KW-0677">Repeat</keyword>
<dbReference type="WBParaSite" id="PSAMB.scaffold3912size16435.g22858.t1">
    <property type="protein sequence ID" value="PSAMB.scaffold3912size16435.g22858.t1"/>
    <property type="gene ID" value="PSAMB.scaffold3912size16435.g22858"/>
</dbReference>
<sequence>MSDLLTPSSNGLIAVSKVDIRDHFDIEEEKYTCKICKFVYSDRKKAQQHFYQLHNALHGKRNEALLAWRSLFSAAGECSLCDYKYKPRRRNTEPHPRSSRTNLLRLHLDTHHAGKRDEMVSAAFDKAIKVARDVAQMYSAGTPNCQSVSVPVEGYPCEECGQSFESPTERLNHRNAVHPRRSKPYRCSSCGKVLASFQALKCHTRRHKYRCPNCDLCFEKKDGIAHAKCCGQSLQQSPIIEQFNCPLCQKSFNAERLLKAHLAMKHKPLQQGPSSVQTAIVKDEIDCDRKRLKLTREVEAQWTLSETNEQFEHQAQSGVWLEPKEEKSDTTSDLHDVISLAIVKEEEEDEYEINA</sequence>
<feature type="domain" description="C2H2-type" evidence="9">
    <location>
        <begin position="155"/>
        <end position="183"/>
    </location>
</feature>
<dbReference type="InterPro" id="IPR036236">
    <property type="entry name" value="Znf_C2H2_sf"/>
</dbReference>
<dbReference type="GO" id="GO:0008270">
    <property type="term" value="F:zinc ion binding"/>
    <property type="evidence" value="ECO:0007669"/>
    <property type="project" value="UniProtKB-KW"/>
</dbReference>
<evidence type="ECO:0000313" key="10">
    <source>
        <dbReference type="Proteomes" id="UP000887566"/>
    </source>
</evidence>
<accession>A0A914WFT6</accession>
<dbReference type="GO" id="GO:0005634">
    <property type="term" value="C:nucleus"/>
    <property type="evidence" value="ECO:0007669"/>
    <property type="project" value="UniProtKB-SubCell"/>
</dbReference>
<keyword evidence="6" id="KW-0539">Nucleus</keyword>
<evidence type="ECO:0000256" key="2">
    <source>
        <dbReference type="ARBA" id="ARBA00022723"/>
    </source>
</evidence>
<keyword evidence="4 7" id="KW-0863">Zinc-finger</keyword>
<feature type="domain" description="C2H2-type" evidence="9">
    <location>
        <begin position="185"/>
        <end position="212"/>
    </location>
</feature>
<evidence type="ECO:0000256" key="5">
    <source>
        <dbReference type="ARBA" id="ARBA00022833"/>
    </source>
</evidence>
<dbReference type="InterPro" id="IPR013087">
    <property type="entry name" value="Znf_C2H2_type"/>
</dbReference>
<dbReference type="SMART" id="SM00355">
    <property type="entry name" value="ZnF_C2H2"/>
    <property type="match status" value="4"/>
</dbReference>
<dbReference type="AlphaFoldDB" id="A0A914WFT6"/>
<dbReference type="Gene3D" id="3.30.160.60">
    <property type="entry name" value="Classic Zinc Finger"/>
    <property type="match status" value="2"/>
</dbReference>
<protein>
    <submittedName>
        <fullName evidence="11">C2H2-type domain-containing protein</fullName>
    </submittedName>
</protein>
<feature type="compositionally biased region" description="Basic and acidic residues" evidence="8">
    <location>
        <begin position="322"/>
        <end position="332"/>
    </location>
</feature>
<dbReference type="PANTHER" id="PTHR24406">
    <property type="entry name" value="TRANSCRIPTIONAL REPRESSOR CTCFL-RELATED"/>
    <property type="match status" value="1"/>
</dbReference>
<reference evidence="11" key="1">
    <citation type="submission" date="2022-11" db="UniProtKB">
        <authorList>
            <consortium name="WormBaseParasite"/>
        </authorList>
    </citation>
    <scope>IDENTIFICATION</scope>
</reference>
<name>A0A914WFT6_9BILA</name>
<dbReference type="PROSITE" id="PS50157">
    <property type="entry name" value="ZINC_FINGER_C2H2_2"/>
    <property type="match status" value="3"/>
</dbReference>
<evidence type="ECO:0000256" key="3">
    <source>
        <dbReference type="ARBA" id="ARBA00022737"/>
    </source>
</evidence>
<evidence type="ECO:0000256" key="8">
    <source>
        <dbReference type="SAM" id="MobiDB-lite"/>
    </source>
</evidence>
<dbReference type="SUPFAM" id="SSF57667">
    <property type="entry name" value="beta-beta-alpha zinc fingers"/>
    <property type="match status" value="1"/>
</dbReference>
<keyword evidence="5" id="KW-0862">Zinc</keyword>
<feature type="region of interest" description="Disordered" evidence="8">
    <location>
        <begin position="313"/>
        <end position="332"/>
    </location>
</feature>
<dbReference type="InterPro" id="IPR050888">
    <property type="entry name" value="ZnF_C2H2-type_TF"/>
</dbReference>
<comment type="subcellular location">
    <subcellularLocation>
        <location evidence="1">Nucleus</location>
    </subcellularLocation>
</comment>
<evidence type="ECO:0000256" key="7">
    <source>
        <dbReference type="PROSITE-ProRule" id="PRU00042"/>
    </source>
</evidence>
<evidence type="ECO:0000313" key="11">
    <source>
        <dbReference type="WBParaSite" id="PSAMB.scaffold3912size16435.g22858.t1"/>
    </source>
</evidence>